<sequence length="275" mass="28614">MRKLAIGAALSGTLALAGLAAPAASAADAPDLTFAGVTVNKGKAVAVGTTATVTVPVSYTLTRPKDLVIDQEKNIQAVLLYRGTLRSADNELGPDAPPVCKTAATTDTTVTENCTEKVTVDPEEALFDASDATTWKAAGVYGHSDSVFSDDYLHSENDITMWGNLASVKLQRAARLTVNATPEPAVKGRTLTVKGSLTRADWEYGTYRGYQGVKVVLQFKADGGSYANVKGITSGTKGALSTTVKATRSGTYRFVFAGTATTAAKTSAGDHVTVK</sequence>
<evidence type="ECO:0000313" key="2">
    <source>
        <dbReference type="EMBL" id="MER6430301.1"/>
    </source>
</evidence>
<name>A0ABV1U9A1_9ACTN</name>
<evidence type="ECO:0000256" key="1">
    <source>
        <dbReference type="SAM" id="SignalP"/>
    </source>
</evidence>
<feature type="chain" id="PRO_5046592912" description="Calcium-binding protein" evidence="1">
    <location>
        <begin position="27"/>
        <end position="275"/>
    </location>
</feature>
<evidence type="ECO:0008006" key="4">
    <source>
        <dbReference type="Google" id="ProtNLM"/>
    </source>
</evidence>
<reference evidence="2 3" key="1">
    <citation type="submission" date="2024-06" db="EMBL/GenBank/DDBJ databases">
        <title>The Natural Products Discovery Center: Release of the First 8490 Sequenced Strains for Exploring Actinobacteria Biosynthetic Diversity.</title>
        <authorList>
            <person name="Kalkreuter E."/>
            <person name="Kautsar S.A."/>
            <person name="Yang D."/>
            <person name="Bader C.D."/>
            <person name="Teijaro C.N."/>
            <person name="Fluegel L."/>
            <person name="Davis C.M."/>
            <person name="Simpson J.R."/>
            <person name="Lauterbach L."/>
            <person name="Steele A.D."/>
            <person name="Gui C."/>
            <person name="Meng S."/>
            <person name="Li G."/>
            <person name="Viehrig K."/>
            <person name="Ye F."/>
            <person name="Su P."/>
            <person name="Kiefer A.F."/>
            <person name="Nichols A."/>
            <person name="Cepeda A.J."/>
            <person name="Yan W."/>
            <person name="Fan B."/>
            <person name="Jiang Y."/>
            <person name="Adhikari A."/>
            <person name="Zheng C.-J."/>
            <person name="Schuster L."/>
            <person name="Cowan T.M."/>
            <person name="Smanski M.J."/>
            <person name="Chevrette M.G."/>
            <person name="De Carvalho L.P.S."/>
            <person name="Shen B."/>
        </authorList>
    </citation>
    <scope>NUCLEOTIDE SEQUENCE [LARGE SCALE GENOMIC DNA]</scope>
    <source>
        <strain evidence="2 3">NPDC001166</strain>
    </source>
</reference>
<accession>A0ABV1U9A1</accession>
<protein>
    <recommendedName>
        <fullName evidence="4">Calcium-binding protein</fullName>
    </recommendedName>
</protein>
<dbReference type="RefSeq" id="WP_263277954.1">
    <property type="nucleotide sequence ID" value="NZ_JBEOZW010000073.1"/>
</dbReference>
<gene>
    <name evidence="2" type="ORF">ABT272_21530</name>
</gene>
<comment type="caution">
    <text evidence="2">The sequence shown here is derived from an EMBL/GenBank/DDBJ whole genome shotgun (WGS) entry which is preliminary data.</text>
</comment>
<dbReference type="Proteomes" id="UP001470023">
    <property type="component" value="Unassembled WGS sequence"/>
</dbReference>
<keyword evidence="3" id="KW-1185">Reference proteome</keyword>
<feature type="signal peptide" evidence="1">
    <location>
        <begin position="1"/>
        <end position="26"/>
    </location>
</feature>
<keyword evidence="1" id="KW-0732">Signal</keyword>
<proteinExistence type="predicted"/>
<dbReference type="EMBL" id="JBEPAZ010000018">
    <property type="protein sequence ID" value="MER6430301.1"/>
    <property type="molecule type" value="Genomic_DNA"/>
</dbReference>
<evidence type="ECO:0000313" key="3">
    <source>
        <dbReference type="Proteomes" id="UP001470023"/>
    </source>
</evidence>
<organism evidence="2 3">
    <name type="scientific">Streptomyces sp. 900105245</name>
    <dbReference type="NCBI Taxonomy" id="3154379"/>
    <lineage>
        <taxon>Bacteria</taxon>
        <taxon>Bacillati</taxon>
        <taxon>Actinomycetota</taxon>
        <taxon>Actinomycetes</taxon>
        <taxon>Kitasatosporales</taxon>
        <taxon>Streptomycetaceae</taxon>
        <taxon>Streptomyces</taxon>
    </lineage>
</organism>